<feature type="chain" id="PRO_5021955771" description="Tail specific protease domain-containing protein" evidence="2">
    <location>
        <begin position="26"/>
        <end position="864"/>
    </location>
</feature>
<reference evidence="4 5" key="1">
    <citation type="submission" date="2019-07" db="EMBL/GenBank/DDBJ databases">
        <title>Genome sequence of Acholeplasma laidlawii strain with increased resistance to erythromycin.</title>
        <authorList>
            <person name="Medvedeva E.S."/>
            <person name="Baranova N.B."/>
            <person name="Siniagina M.N."/>
            <person name="Mouzykantov A."/>
            <person name="Chernova O.A."/>
            <person name="Chernov V.M."/>
        </authorList>
    </citation>
    <scope>NUCLEOTIDE SEQUENCE [LARGE SCALE GENOMIC DNA]</scope>
    <source>
        <strain evidence="4 5">PG8REry</strain>
    </source>
</reference>
<accession>A0A553IG66</accession>
<organism evidence="4 5">
    <name type="scientific">Acholeplasma laidlawii</name>
    <dbReference type="NCBI Taxonomy" id="2148"/>
    <lineage>
        <taxon>Bacteria</taxon>
        <taxon>Bacillati</taxon>
        <taxon>Mycoplasmatota</taxon>
        <taxon>Mollicutes</taxon>
        <taxon>Acholeplasmatales</taxon>
        <taxon>Acholeplasmataceae</taxon>
        <taxon>Acholeplasma</taxon>
    </lineage>
</organism>
<feature type="domain" description="Tail specific protease" evidence="3">
    <location>
        <begin position="694"/>
        <end position="814"/>
    </location>
</feature>
<protein>
    <recommendedName>
        <fullName evidence="3">Tail specific protease domain-containing protein</fullName>
    </recommendedName>
</protein>
<dbReference type="InterPro" id="IPR005151">
    <property type="entry name" value="Tail-specific_protease"/>
</dbReference>
<gene>
    <name evidence="4" type="ORF">FNV44_05690</name>
</gene>
<evidence type="ECO:0000256" key="2">
    <source>
        <dbReference type="SAM" id="SignalP"/>
    </source>
</evidence>
<dbReference type="InterPro" id="IPR013378">
    <property type="entry name" value="InlB-like_B-rpt"/>
</dbReference>
<feature type="signal peptide" evidence="2">
    <location>
        <begin position="1"/>
        <end position="25"/>
    </location>
</feature>
<evidence type="ECO:0000313" key="5">
    <source>
        <dbReference type="Proteomes" id="UP000315938"/>
    </source>
</evidence>
<comment type="caution">
    <text evidence="4">The sequence shown here is derived from an EMBL/GenBank/DDBJ whole genome shotgun (WGS) entry which is preliminary data.</text>
</comment>
<dbReference type="Gene3D" id="3.90.226.10">
    <property type="entry name" value="2-enoyl-CoA Hydratase, Chain A, domain 1"/>
    <property type="match status" value="1"/>
</dbReference>
<dbReference type="EMBL" id="VKID01000002">
    <property type="protein sequence ID" value="TRX99198.1"/>
    <property type="molecule type" value="Genomic_DNA"/>
</dbReference>
<dbReference type="InterPro" id="IPR042229">
    <property type="entry name" value="Listeria/Bacterioides_rpt_sf"/>
</dbReference>
<dbReference type="AlphaFoldDB" id="A0A553IG66"/>
<dbReference type="PROSITE" id="PS51257">
    <property type="entry name" value="PROKAR_LIPOPROTEIN"/>
    <property type="match status" value="1"/>
</dbReference>
<dbReference type="Gene3D" id="2.60.40.4270">
    <property type="entry name" value="Listeria-Bacteroides repeat domain"/>
    <property type="match status" value="1"/>
</dbReference>
<comment type="subcellular location">
    <subcellularLocation>
        <location evidence="1">Cell envelope</location>
    </subcellularLocation>
</comment>
<dbReference type="Proteomes" id="UP000315938">
    <property type="component" value="Unassembled WGS sequence"/>
</dbReference>
<evidence type="ECO:0000259" key="3">
    <source>
        <dbReference type="Pfam" id="PF03572"/>
    </source>
</evidence>
<keyword evidence="2" id="KW-0732">Signal</keyword>
<evidence type="ECO:0000256" key="1">
    <source>
        <dbReference type="ARBA" id="ARBA00004196"/>
    </source>
</evidence>
<dbReference type="GO" id="GO:0008236">
    <property type="term" value="F:serine-type peptidase activity"/>
    <property type="evidence" value="ECO:0007669"/>
    <property type="project" value="InterPro"/>
</dbReference>
<dbReference type="Pfam" id="PF03572">
    <property type="entry name" value="Peptidase_S41"/>
    <property type="match status" value="1"/>
</dbReference>
<dbReference type="GO" id="GO:0030313">
    <property type="term" value="C:cell envelope"/>
    <property type="evidence" value="ECO:0007669"/>
    <property type="project" value="UniProtKB-SubCell"/>
</dbReference>
<dbReference type="Pfam" id="PF09479">
    <property type="entry name" value="Flg_new"/>
    <property type="match status" value="1"/>
</dbReference>
<dbReference type="GO" id="GO:0006508">
    <property type="term" value="P:proteolysis"/>
    <property type="evidence" value="ECO:0007669"/>
    <property type="project" value="InterPro"/>
</dbReference>
<evidence type="ECO:0000313" key="4">
    <source>
        <dbReference type="EMBL" id="TRX99198.1"/>
    </source>
</evidence>
<proteinExistence type="predicted"/>
<dbReference type="SUPFAM" id="SSF52096">
    <property type="entry name" value="ClpP/crotonase"/>
    <property type="match status" value="1"/>
</dbReference>
<name>A0A553IG66_ACHLA</name>
<sequence>MKKITTLIVAVFLLLFVVACTPNNSDGKLTVTFDTKGGSPVEPIKVDKNGLIEAPADPNKEGFVFRYWYTTNENVAFSFDTPITSNITLNESWDDEANPTDIATITAMINEDIDAVGEQLYKTYYDLSLLSKGPINNSVISWSSANKYVSNTGIILPLLDGESEDTTLITGKFVLNGVTINHEFDVDLYQNKDVELEDRRTVPFKNLTEEYDVSDGEIELLYEKGGSVTYVRVEDFMKLLTGFIDPALDITYETNDTSLYIQYDYYDEDEDKTYDLNVTIDTVTNTLVAPDPGFYWGYVYSTATNYGRHITYDRENPNAHYTEGVDVVYDLSKYNMDIVLFEGDVVLPYYMANQLFAGSSYYNVYYNYDGLFGVYSLPSEGEDAYETIRTSTKNNTALPTDLTIHTFNFLAFSMDYFYGLKELREVETYYDLLFEKRDSFLTRNALRLDLSIHEFLTFVVDEPHTSYGYPGYFNRATYTGPSVTSLNDFGDRFKKWYLDGMVATDAQIGKKWGEAASGWNASGRDRKLYWFLDEAKTSAVLSLDGFSTADIIEDTAYNNQTVLDILKVESHIFPAMNGGSKYFYYNQSNHDNNVVEILIKGLTRTDLQTYNASLVSLGFTASANNLTFTKEVDGLKYYASTSYDDTYKSLIVGLSVFDMTKSVVPEFVNSSDSLIKSDSAVFMEFYMDIILSQTTNLKNMILDITWNTGGNVGALYRVIGFITQNSFAVSSISADTKSNSTSYVKIEGVPTYDHLNWGLLTTPTSFSAANSLTTIFKENNLGPIIGLTSGGGTSSITPILLPNGTAFTTSSNNMSAYRTGTGTEADPYVYHPNEFGIEPTHPIPIGNIYNETVLLDILTTYYGE</sequence>
<dbReference type="RefSeq" id="WP_064211948.1">
    <property type="nucleotide sequence ID" value="NZ_JACAOE010000002.1"/>
</dbReference>
<dbReference type="InterPro" id="IPR029045">
    <property type="entry name" value="ClpP/crotonase-like_dom_sf"/>
</dbReference>